<dbReference type="GO" id="GO:0003677">
    <property type="term" value="F:DNA binding"/>
    <property type="evidence" value="ECO:0007669"/>
    <property type="project" value="UniProtKB-KW"/>
</dbReference>
<dbReference type="InterPro" id="IPR025399">
    <property type="entry name" value="DUF4372"/>
</dbReference>
<keyword evidence="4" id="KW-0233">DNA recombination</keyword>
<dbReference type="InterPro" id="IPR002559">
    <property type="entry name" value="Transposase_11"/>
</dbReference>
<feature type="domain" description="DUF4372" evidence="6">
    <location>
        <begin position="17"/>
        <end position="88"/>
    </location>
</feature>
<dbReference type="Pfam" id="PF14294">
    <property type="entry name" value="DUF4372"/>
    <property type="match status" value="1"/>
</dbReference>
<evidence type="ECO:0000256" key="2">
    <source>
        <dbReference type="ARBA" id="ARBA00022578"/>
    </source>
</evidence>
<accession>A0A645A1R4</accession>
<evidence type="ECO:0000256" key="1">
    <source>
        <dbReference type="ARBA" id="ARBA00010075"/>
    </source>
</evidence>
<dbReference type="NCBIfam" id="NF033592">
    <property type="entry name" value="transpos_IS4_1"/>
    <property type="match status" value="1"/>
</dbReference>
<keyword evidence="3" id="KW-0238">DNA-binding</keyword>
<dbReference type="EMBL" id="VSSQ01011447">
    <property type="protein sequence ID" value="MPM46856.1"/>
    <property type="molecule type" value="Genomic_DNA"/>
</dbReference>
<evidence type="ECO:0000259" key="5">
    <source>
        <dbReference type="Pfam" id="PF01609"/>
    </source>
</evidence>
<evidence type="ECO:0000256" key="3">
    <source>
        <dbReference type="ARBA" id="ARBA00023125"/>
    </source>
</evidence>
<comment type="caution">
    <text evidence="7">The sequence shown here is derived from an EMBL/GenBank/DDBJ whole genome shotgun (WGS) entry which is preliminary data.</text>
</comment>
<dbReference type="PANTHER" id="PTHR33258">
    <property type="entry name" value="TRANSPOSASE INSL FOR INSERTION SEQUENCE ELEMENT IS186A-RELATED"/>
    <property type="match status" value="1"/>
</dbReference>
<reference evidence="7" key="1">
    <citation type="submission" date="2019-08" db="EMBL/GenBank/DDBJ databases">
        <authorList>
            <person name="Kucharzyk K."/>
            <person name="Murdoch R.W."/>
            <person name="Higgins S."/>
            <person name="Loffler F."/>
        </authorList>
    </citation>
    <scope>NUCLEOTIDE SEQUENCE</scope>
</reference>
<dbReference type="AlphaFoldDB" id="A0A645A1R4"/>
<proteinExistence type="inferred from homology"/>
<evidence type="ECO:0000259" key="6">
    <source>
        <dbReference type="Pfam" id="PF14294"/>
    </source>
</evidence>
<dbReference type="Pfam" id="PF01609">
    <property type="entry name" value="DDE_Tnp_1"/>
    <property type="match status" value="1"/>
</dbReference>
<comment type="similarity">
    <text evidence="1">Belongs to the transposase 11 family.</text>
</comment>
<sequence>MANFASNHQKRIQMPSGKYIFAQLIEFLPQKYFQRLVMKYEGDKYVKHFTCWNQLLVMMFGQLSNRDSLRDLISIISAHSNKTYHLGFGKNVTRSNLSKMNERREPKIFEDFAYCMIEIARIKRITKDFEVEGHVYAFDSTTIDLCLNVFWWAKFRSAKAGVKMHTLFDVETQIPAFIHITEAKVHDVNAMDIIPYETGAYYIFDRGYFDLKRLYHIDQINAYFVMREKSRLNYEVVRDIDTKHNQGGILCDQLIRLTGYASIKKYPDELRRIVFYAETLNRTFVYLTNNIEISAEQVALLYKYRWQVELFFKWIKQHLKIKSFWGTTESAVRIQIFSAITAYCMVAIVEHDLQLNRSNYEVLRILSASLLDKTPIKDLFTKEPVDVINDGQLSLNFF</sequence>
<gene>
    <name evidence="7" type="ORF">SDC9_93563</name>
</gene>
<name>A0A645A1R4_9ZZZZ</name>
<dbReference type="SUPFAM" id="SSF53098">
    <property type="entry name" value="Ribonuclease H-like"/>
    <property type="match status" value="1"/>
</dbReference>
<evidence type="ECO:0000313" key="7">
    <source>
        <dbReference type="EMBL" id="MPM46856.1"/>
    </source>
</evidence>
<dbReference type="InterPro" id="IPR012337">
    <property type="entry name" value="RNaseH-like_sf"/>
</dbReference>
<protein>
    <submittedName>
        <fullName evidence="7">IS4 family transposase ISDar2</fullName>
    </submittedName>
</protein>
<dbReference type="InterPro" id="IPR047952">
    <property type="entry name" value="Transpos_IS4"/>
</dbReference>
<dbReference type="GO" id="GO:0006313">
    <property type="term" value="P:DNA transposition"/>
    <property type="evidence" value="ECO:0007669"/>
    <property type="project" value="InterPro"/>
</dbReference>
<dbReference type="GO" id="GO:0004803">
    <property type="term" value="F:transposase activity"/>
    <property type="evidence" value="ECO:0007669"/>
    <property type="project" value="InterPro"/>
</dbReference>
<keyword evidence="2" id="KW-0815">Transposition</keyword>
<evidence type="ECO:0000256" key="4">
    <source>
        <dbReference type="ARBA" id="ARBA00023172"/>
    </source>
</evidence>
<organism evidence="7">
    <name type="scientific">bioreactor metagenome</name>
    <dbReference type="NCBI Taxonomy" id="1076179"/>
    <lineage>
        <taxon>unclassified sequences</taxon>
        <taxon>metagenomes</taxon>
        <taxon>ecological metagenomes</taxon>
    </lineage>
</organism>
<dbReference type="PANTHER" id="PTHR33258:SF1">
    <property type="entry name" value="TRANSPOSASE INSL FOR INSERTION SEQUENCE ELEMENT IS186A-RELATED"/>
    <property type="match status" value="1"/>
</dbReference>
<feature type="domain" description="Transposase IS4-like" evidence="5">
    <location>
        <begin position="135"/>
        <end position="345"/>
    </location>
</feature>